<protein>
    <submittedName>
        <fullName evidence="1">Uncharacterized protein</fullName>
    </submittedName>
</protein>
<proteinExistence type="predicted"/>
<dbReference type="OrthoDB" id="8563863at2"/>
<dbReference type="Proteomes" id="UP000434209">
    <property type="component" value="Chromosome 1"/>
</dbReference>
<accession>A0A7Z2G4Q0</accession>
<reference evidence="1 2" key="1">
    <citation type="submission" date="2019-12" db="EMBL/GenBank/DDBJ databases">
        <title>Paraburkholderia acidiphila 7Q-K02 sp. nov and Paraburkholderia acidisoli DHF22 sp. nov., two strains isolated from forest soil.</title>
        <authorList>
            <person name="Gao Z."/>
            <person name="Qiu L."/>
        </authorList>
    </citation>
    <scope>NUCLEOTIDE SEQUENCE [LARGE SCALE GENOMIC DNA]</scope>
    <source>
        <strain evidence="1 2">7Q-K02</strain>
    </source>
</reference>
<dbReference type="RefSeq" id="WP_158758183.1">
    <property type="nucleotide sequence ID" value="NZ_CP046909.1"/>
</dbReference>
<organism evidence="1 2">
    <name type="scientific">Paraburkholderia acidiphila</name>
    <dbReference type="NCBI Taxonomy" id="2571747"/>
    <lineage>
        <taxon>Bacteria</taxon>
        <taxon>Pseudomonadati</taxon>
        <taxon>Pseudomonadota</taxon>
        <taxon>Betaproteobacteria</taxon>
        <taxon>Burkholderiales</taxon>
        <taxon>Burkholderiaceae</taxon>
        <taxon>Paraburkholderia</taxon>
    </lineage>
</organism>
<gene>
    <name evidence="1" type="ORF">FAZ97_09285</name>
</gene>
<dbReference type="KEGG" id="pacp:FAZ97_09285"/>
<name>A0A7Z2G4Q0_9BURK</name>
<dbReference type="EMBL" id="CP046909">
    <property type="protein sequence ID" value="QGZ55095.1"/>
    <property type="molecule type" value="Genomic_DNA"/>
</dbReference>
<sequence>MSEARTCVICGQIFVPRAQCPNQKCCSRRSCQRTRKAQWQRQKIKSDPDYRENKQRAQTRWRESHPDYWRTYREDHQAYVSKNRELQRIRNSQPGKVAKMDVSAFGEHLRSGLYVLAHTTRDDVAKIGAWIVHLTVIAELAN</sequence>
<dbReference type="AlphaFoldDB" id="A0A7Z2G4Q0"/>
<keyword evidence="2" id="KW-1185">Reference proteome</keyword>
<evidence type="ECO:0000313" key="2">
    <source>
        <dbReference type="Proteomes" id="UP000434209"/>
    </source>
</evidence>
<evidence type="ECO:0000313" key="1">
    <source>
        <dbReference type="EMBL" id="QGZ55095.1"/>
    </source>
</evidence>